<name>A0A0S4TCZ0_CRYHO</name>
<protein>
    <recommendedName>
        <fullName evidence="3">EF-hand domain-containing protein</fullName>
    </recommendedName>
</protein>
<dbReference type="InterPro" id="IPR011992">
    <property type="entry name" value="EF-hand-dom_pair"/>
</dbReference>
<dbReference type="VEuPathDB" id="CryptoDB:GY17_00002513"/>
<gene>
    <name evidence="2" type="ORF">CHUDEA3_2860</name>
</gene>
<accession>A0A0S4TCZ0</accession>
<organism evidence="2">
    <name type="scientific">Cryptosporidium hominis</name>
    <dbReference type="NCBI Taxonomy" id="237895"/>
    <lineage>
        <taxon>Eukaryota</taxon>
        <taxon>Sar</taxon>
        <taxon>Alveolata</taxon>
        <taxon>Apicomplexa</taxon>
        <taxon>Conoidasida</taxon>
        <taxon>Coccidia</taxon>
        <taxon>Eucoccidiorida</taxon>
        <taxon>Eimeriorina</taxon>
        <taxon>Cryptosporidiidae</taxon>
        <taxon>Cryptosporidium</taxon>
    </lineage>
</organism>
<dbReference type="VEuPathDB" id="CryptoDB:ChTU502y2012_401g0250"/>
<feature type="compositionally biased region" description="Polar residues" evidence="1">
    <location>
        <begin position="666"/>
        <end position="676"/>
    </location>
</feature>
<evidence type="ECO:0000256" key="1">
    <source>
        <dbReference type="SAM" id="MobiDB-lite"/>
    </source>
</evidence>
<dbReference type="SUPFAM" id="SSF47473">
    <property type="entry name" value="EF-hand"/>
    <property type="match status" value="1"/>
</dbReference>
<dbReference type="AlphaFoldDB" id="A0A0S4TCZ0"/>
<dbReference type="Proteomes" id="UP000199752">
    <property type="component" value="Chromosome 3"/>
</dbReference>
<evidence type="ECO:0008006" key="3">
    <source>
        <dbReference type="Google" id="ProtNLM"/>
    </source>
</evidence>
<sequence>MNANHLKSSLYSSLFLSNGHSSKLGSETPDSNKPNLKIKNLDIKVNNSRSKIINKQISLNSCEKSSISKVNSKCLNSNSVNTTKSNNTTKYNSNCLTNKNNPTNELGKFSLLDRSDDQSIVLSNIGSNAKNKVDSEDFNIRKNKDSENFKVPGEKKIQLSEENAHKNNLFNIEKSCYQLNTTENQNLEKEVKNDIYLRSNLIKVFKDDNNEVIISVPCKLNMDLESLFYYFSNNSIYLKCKQFASMLHFSKLYHKSKPIDILGRMFPSSQEDLPSEERQIEYNLFLKLLHRFSQFKFRSIGATEDEKLNLVVSFLLSCDYADIISNKLVRSERSIQVNDPTMQRKDKDIQIKAELRDSSIQIEQSLNNVAVDATFSVADASCYCDIEQELNLTNIQRELDDPSNEEHQNQVFDYLNVYNIQDQLRLQEIVVKPELEELNQQDLKKSEKKNLQKKKIQKISDPESEILVALTSINQEDDKKLYRIFVYYSGPNSERLSYRQFYNLMNDSGLLGGNFEEYITPIQLERCYSAVITNPKGLDYWEFKEILLYCGEASSCGNDPISAFQIIIRKYIIPLILMIYQPNNFEKCEDVVLDQSVSGEFENVKSLQTMINKAILPWFRLGSRPILSDESDEYSETCSCSSFDSHFDSFEDKQSSISSSHISSSATQGINTQTPK</sequence>
<evidence type="ECO:0000313" key="2">
    <source>
        <dbReference type="EMBL" id="CUV05208.1"/>
    </source>
</evidence>
<feature type="region of interest" description="Disordered" evidence="1">
    <location>
        <begin position="657"/>
        <end position="676"/>
    </location>
</feature>
<dbReference type="EMBL" id="LN877949">
    <property type="protein sequence ID" value="CUV05208.1"/>
    <property type="molecule type" value="Genomic_DNA"/>
</dbReference>
<dbReference type="VEuPathDB" id="CryptoDB:CHUDEA3_2860"/>
<proteinExistence type="predicted"/>
<dbReference type="OrthoDB" id="343952at2759"/>
<dbReference type="VEuPathDB" id="CryptoDB:Chro.30325"/>
<reference evidence="2" key="1">
    <citation type="submission" date="2015-08" db="EMBL/GenBank/DDBJ databases">
        <authorList>
            <person name="Babu N.S."/>
            <person name="Beckwith C.J."/>
            <person name="Beseler K.G."/>
            <person name="Brison A."/>
            <person name="Carone J.V."/>
            <person name="Caskin T.P."/>
            <person name="Diamond M."/>
            <person name="Durham M.E."/>
            <person name="Foxe J.M."/>
            <person name="Go M."/>
            <person name="Henderson B.A."/>
            <person name="Jones I.B."/>
            <person name="McGettigan J.A."/>
            <person name="Micheletti S.J."/>
            <person name="Nasrallah M.E."/>
            <person name="Ortiz D."/>
            <person name="Piller C.R."/>
            <person name="Privatt S.R."/>
            <person name="Schneider S.L."/>
            <person name="Sharp S."/>
            <person name="Smith T.C."/>
            <person name="Stanton J.D."/>
            <person name="Ullery H.E."/>
            <person name="Wilson R.J."/>
            <person name="Serrano M.G."/>
            <person name="Buck G."/>
            <person name="Lee V."/>
            <person name="Wang Y."/>
            <person name="Carvalho R."/>
            <person name="Voegtly L."/>
            <person name="Shi R."/>
            <person name="Duckworth R."/>
            <person name="Johnson A."/>
            <person name="Loviza R."/>
            <person name="Walstead R."/>
            <person name="Shah Z."/>
            <person name="Kiflezghi M."/>
            <person name="Wade K."/>
            <person name="Ball S.L."/>
            <person name="Bradley K.W."/>
            <person name="Asai D.J."/>
            <person name="Bowman C.A."/>
            <person name="Russell D.A."/>
            <person name="Pope W.H."/>
            <person name="Jacobs-Sera D."/>
            <person name="Hendrix R.W."/>
            <person name="Hatfull G.F."/>
        </authorList>
    </citation>
    <scope>NUCLEOTIDE SEQUENCE [LARGE SCALE GENOMIC DNA]</scope>
</reference>